<comment type="caution">
    <text evidence="1">The sequence shown here is derived from an EMBL/GenBank/DDBJ whole genome shotgun (WGS) entry which is preliminary data.</text>
</comment>
<gene>
    <name evidence="1" type="ORF">T02_7930</name>
</gene>
<dbReference type="EMBL" id="JYDW01000050">
    <property type="protein sequence ID" value="KRZ58889.1"/>
    <property type="molecule type" value="Genomic_DNA"/>
</dbReference>
<reference evidence="1 2" key="1">
    <citation type="submission" date="2015-05" db="EMBL/GenBank/DDBJ databases">
        <title>Evolution of Trichinella species and genotypes.</title>
        <authorList>
            <person name="Korhonen P.K."/>
            <person name="Edoardo P."/>
            <person name="Giuseppe L.R."/>
            <person name="Gasser R.B."/>
        </authorList>
    </citation>
    <scope>NUCLEOTIDE SEQUENCE [LARGE SCALE GENOMIC DNA]</scope>
    <source>
        <strain evidence="1">ISS10</strain>
    </source>
</reference>
<evidence type="ECO:0000313" key="1">
    <source>
        <dbReference type="EMBL" id="KRZ58889.1"/>
    </source>
</evidence>
<evidence type="ECO:0000313" key="2">
    <source>
        <dbReference type="Proteomes" id="UP000054721"/>
    </source>
</evidence>
<proteinExistence type="predicted"/>
<sequence>MKHFTQSVPRVKLCNLAFVINLKANEVSVLIFCFDQMMLILCVRTNGKDRFRSIPINKVSH</sequence>
<accession>A0A0V1LH95</accession>
<protein>
    <submittedName>
        <fullName evidence="1">Uncharacterized protein</fullName>
    </submittedName>
</protein>
<keyword evidence="2" id="KW-1185">Reference proteome</keyword>
<name>A0A0V1LH95_9BILA</name>
<organism evidence="1 2">
    <name type="scientific">Trichinella nativa</name>
    <dbReference type="NCBI Taxonomy" id="6335"/>
    <lineage>
        <taxon>Eukaryota</taxon>
        <taxon>Metazoa</taxon>
        <taxon>Ecdysozoa</taxon>
        <taxon>Nematoda</taxon>
        <taxon>Enoplea</taxon>
        <taxon>Dorylaimia</taxon>
        <taxon>Trichinellida</taxon>
        <taxon>Trichinellidae</taxon>
        <taxon>Trichinella</taxon>
    </lineage>
</organism>
<dbReference type="Proteomes" id="UP000054721">
    <property type="component" value="Unassembled WGS sequence"/>
</dbReference>
<dbReference type="AlphaFoldDB" id="A0A0V1LH95"/>